<keyword evidence="3" id="KW-1185">Reference proteome</keyword>
<evidence type="ECO:0000313" key="2">
    <source>
        <dbReference type="EMBL" id="UXF57347.1"/>
    </source>
</evidence>
<name>A0A977Q6C9_9CAUD</name>
<dbReference type="EMBL" id="OK585158">
    <property type="protein sequence ID" value="UXF57347.1"/>
    <property type="molecule type" value="Genomic_DNA"/>
</dbReference>
<evidence type="ECO:0000256" key="1">
    <source>
        <dbReference type="SAM" id="Phobius"/>
    </source>
</evidence>
<reference evidence="2" key="1">
    <citation type="submission" date="2021-10" db="EMBL/GenBank/DDBJ databases">
        <authorList>
            <person name="Yang M."/>
            <person name="wang j."/>
            <person name="Liu Z."/>
        </authorList>
    </citation>
    <scope>NUCLEOTIDE SEQUENCE</scope>
</reference>
<protein>
    <submittedName>
        <fullName evidence="2">Uncharacterized protein</fullName>
    </submittedName>
</protein>
<proteinExistence type="predicted"/>
<keyword evidence="1" id="KW-1133">Transmembrane helix</keyword>
<sequence length="45" mass="5140">MKNSKRKGECALFFMCLAGVILMLVGIDWGVKALELLFYKWVLGF</sequence>
<keyword evidence="1" id="KW-0472">Membrane</keyword>
<keyword evidence="1" id="KW-0812">Transmembrane</keyword>
<feature type="transmembrane region" description="Helical" evidence="1">
    <location>
        <begin position="12"/>
        <end position="31"/>
    </location>
</feature>
<organism evidence="2 3">
    <name type="scientific">Vibrio phage vB_VpP_HA1</name>
    <dbReference type="NCBI Taxonomy" id="2980503"/>
    <lineage>
        <taxon>Viruses</taxon>
        <taxon>Duplodnaviria</taxon>
        <taxon>Heunggongvirae</taxon>
        <taxon>Uroviricota</taxon>
        <taxon>Caudoviricetes</taxon>
        <taxon>Autographivirales</taxon>
        <taxon>Autoscriptoviridae</taxon>
        <taxon>Maculvirus</taxon>
        <taxon>Maculvirus HA1</taxon>
    </lineage>
</organism>
<dbReference type="Proteomes" id="UP001061052">
    <property type="component" value="Segment"/>
</dbReference>
<evidence type="ECO:0000313" key="3">
    <source>
        <dbReference type="Proteomes" id="UP001061052"/>
    </source>
</evidence>
<accession>A0A977Q6C9</accession>